<feature type="region of interest" description="Disordered" evidence="1">
    <location>
        <begin position="412"/>
        <end position="438"/>
    </location>
</feature>
<feature type="compositionally biased region" description="Basic residues" evidence="1">
    <location>
        <begin position="521"/>
        <end position="535"/>
    </location>
</feature>
<proteinExistence type="predicted"/>
<evidence type="ECO:0000313" key="2">
    <source>
        <dbReference type="EMBL" id="RKU48489.1"/>
    </source>
</evidence>
<organism evidence="2 3">
    <name type="scientific">Coniochaeta pulveracea</name>
    <dbReference type="NCBI Taxonomy" id="177199"/>
    <lineage>
        <taxon>Eukaryota</taxon>
        <taxon>Fungi</taxon>
        <taxon>Dikarya</taxon>
        <taxon>Ascomycota</taxon>
        <taxon>Pezizomycotina</taxon>
        <taxon>Sordariomycetes</taxon>
        <taxon>Sordariomycetidae</taxon>
        <taxon>Coniochaetales</taxon>
        <taxon>Coniochaetaceae</taxon>
        <taxon>Coniochaeta</taxon>
    </lineage>
</organism>
<protein>
    <submittedName>
        <fullName evidence="2">Uncharacterized protein</fullName>
    </submittedName>
</protein>
<feature type="compositionally biased region" description="Polar residues" evidence="1">
    <location>
        <begin position="318"/>
        <end position="328"/>
    </location>
</feature>
<feature type="compositionally biased region" description="Basic and acidic residues" evidence="1">
    <location>
        <begin position="767"/>
        <end position="776"/>
    </location>
</feature>
<feature type="compositionally biased region" description="Acidic residues" evidence="1">
    <location>
        <begin position="571"/>
        <end position="596"/>
    </location>
</feature>
<keyword evidence="3" id="KW-1185">Reference proteome</keyword>
<feature type="compositionally biased region" description="Polar residues" evidence="1">
    <location>
        <begin position="897"/>
        <end position="907"/>
    </location>
</feature>
<feature type="compositionally biased region" description="Basic residues" evidence="1">
    <location>
        <begin position="1059"/>
        <end position="1073"/>
    </location>
</feature>
<feature type="region of interest" description="Disordered" evidence="1">
    <location>
        <begin position="1"/>
        <end position="367"/>
    </location>
</feature>
<feature type="compositionally biased region" description="Basic and acidic residues" evidence="1">
    <location>
        <begin position="1221"/>
        <end position="1234"/>
    </location>
</feature>
<feature type="compositionally biased region" description="Basic and acidic residues" evidence="1">
    <location>
        <begin position="1190"/>
        <end position="1203"/>
    </location>
</feature>
<feature type="compositionally biased region" description="Basic residues" evidence="1">
    <location>
        <begin position="865"/>
        <end position="875"/>
    </location>
</feature>
<feature type="compositionally biased region" description="Acidic residues" evidence="1">
    <location>
        <begin position="941"/>
        <end position="950"/>
    </location>
</feature>
<feature type="compositionally biased region" description="Pro residues" evidence="1">
    <location>
        <begin position="558"/>
        <end position="569"/>
    </location>
</feature>
<comment type="caution">
    <text evidence="2">The sequence shown here is derived from an EMBL/GenBank/DDBJ whole genome shotgun (WGS) entry which is preliminary data.</text>
</comment>
<feature type="compositionally biased region" description="Basic and acidic residues" evidence="1">
    <location>
        <begin position="1019"/>
        <end position="1028"/>
    </location>
</feature>
<dbReference type="OrthoDB" id="4115400at2759"/>
<reference evidence="2 3" key="1">
    <citation type="submission" date="2018-08" db="EMBL/GenBank/DDBJ databases">
        <title>Draft genome of the lignicolous fungus Coniochaeta pulveracea.</title>
        <authorList>
            <person name="Borstlap C.J."/>
            <person name="De Witt R.N."/>
            <person name="Botha A."/>
            <person name="Volschenk H."/>
        </authorList>
    </citation>
    <scope>NUCLEOTIDE SEQUENCE [LARGE SCALE GENOMIC DNA]</scope>
    <source>
        <strain evidence="2 3">CAB683</strain>
    </source>
</reference>
<dbReference type="STRING" id="177199.A0A420YKS3"/>
<feature type="compositionally biased region" description="Pro residues" evidence="1">
    <location>
        <begin position="1309"/>
        <end position="1323"/>
    </location>
</feature>
<dbReference type="EMBL" id="QVQW01000004">
    <property type="protein sequence ID" value="RKU48489.1"/>
    <property type="molecule type" value="Genomic_DNA"/>
</dbReference>
<name>A0A420YKS3_9PEZI</name>
<gene>
    <name evidence="2" type="ORF">DL546_004950</name>
</gene>
<dbReference type="Proteomes" id="UP000275385">
    <property type="component" value="Unassembled WGS sequence"/>
</dbReference>
<feature type="compositionally biased region" description="Basic and acidic residues" evidence="1">
    <location>
        <begin position="262"/>
        <end position="279"/>
    </location>
</feature>
<feature type="compositionally biased region" description="Low complexity" evidence="1">
    <location>
        <begin position="158"/>
        <end position="170"/>
    </location>
</feature>
<feature type="compositionally biased region" description="Low complexity" evidence="1">
    <location>
        <begin position="1043"/>
        <end position="1057"/>
    </location>
</feature>
<feature type="compositionally biased region" description="Polar residues" evidence="1">
    <location>
        <begin position="213"/>
        <end position="228"/>
    </location>
</feature>
<feature type="compositionally biased region" description="Pro residues" evidence="1">
    <location>
        <begin position="1238"/>
        <end position="1277"/>
    </location>
</feature>
<feature type="compositionally biased region" description="Polar residues" evidence="1">
    <location>
        <begin position="1177"/>
        <end position="1187"/>
    </location>
</feature>
<accession>A0A420YKS3</accession>
<feature type="region of interest" description="Disordered" evidence="1">
    <location>
        <begin position="754"/>
        <end position="1323"/>
    </location>
</feature>
<evidence type="ECO:0000313" key="3">
    <source>
        <dbReference type="Proteomes" id="UP000275385"/>
    </source>
</evidence>
<feature type="compositionally biased region" description="Low complexity" evidence="1">
    <location>
        <begin position="412"/>
        <end position="425"/>
    </location>
</feature>
<feature type="compositionally biased region" description="Pro residues" evidence="1">
    <location>
        <begin position="1163"/>
        <end position="1172"/>
    </location>
</feature>
<evidence type="ECO:0000256" key="1">
    <source>
        <dbReference type="SAM" id="MobiDB-lite"/>
    </source>
</evidence>
<feature type="compositionally biased region" description="Basic and acidic residues" evidence="1">
    <location>
        <begin position="229"/>
        <end position="239"/>
    </location>
</feature>
<feature type="compositionally biased region" description="Pro residues" evidence="1">
    <location>
        <begin position="124"/>
        <end position="133"/>
    </location>
</feature>
<feature type="compositionally biased region" description="Polar residues" evidence="1">
    <location>
        <begin position="998"/>
        <end position="1009"/>
    </location>
</feature>
<sequence>MSPTSTGPFTRRKSRASFATYDGAADDEQEAKEKGGHSLRKRTRIDYTQEMANDAVSTQEPKLGVTKKTAPASAVQQRKRGPTHDLSDDDSDDTAVAAKRRRVEKETPGPRATTSRRKSTTRRQPPPGPPPPVQQQSSDNDVKDTIMVGVSMEELDDSYPSSSQSSSNSDPSRHESPPAPHSGGSLPEVLDTAQPSSPSKESNKSRIPDVAAVTQTNDSHISNDLNQDSPDRSALDCLRKNQTTPRAPAAAEQPDVQPHSSETAHVEAEDDVTRIKEEELPPFTSSARRPLTEDSPLPSKDTGIGASAPSQILEGDINNVSRQESTGENVLAAEAPGYRASPLLEATAQSPPQPPQPKSHGPQLLPQLKPIYEAAEQQSYCAKLAPYEDGEVILPVSWTEIIYPIAKPGTNTTPTATGASTPQSAHAPQDASAPEHWPKPDLLKTMTHKEFFAHYRTAVAYQKQKGLAPPTMREVRDFFARQRALALAAQERALAEDLEMRNQQAPAERDINEAAVETSARPKKARKAARGKRSQAKTLTREAGTPVLETPRASPAPDSQPPTAAPSPEPAEMEAIEPFPAEDGEPDGEPEIELDPSEVSAERVVPLQPEVVTRFPKKQYVFKKLPDSTGFEEALEDLEEQDDETLRNKLASAATTLQAYQAEYNELRKITDDEDNARRRLLNDKAIENWDARLKLDEPPVWRRTFTDLLQKVPPFFEVKGVRAPKPYVDDPEEEHQRQEDMIMAQAYGFSYDNDRRHIGRQNPETQRWDMSENRLRERKQTKKAADAAEEAPVVEGKRIRKPRILGDQSVHHSRAPTPVPATRPRRNKRGAQVEEQPAGTELPGASLEMPVVSAAEPAPDSKSSTKKRAPRGKAKTGTVAADKALNGSEVPATVHDSFQSNGSQEPSVFDQAEEQEIKNIRKRARPATTHRLATATIPSPDEDLPAEEESPPKPKRQRKTKDKAATPQPGDNEIPSTSFYGKPAQSAASYEPEDYRPSTSSSNGTVHTAATAESAYSLRDKKPRNFAEENDPALGARKRTKPAAAAEVEETVQAPPKKTVRHIKKPKSKVSKIKVMNHASASQAKDDFVQASEDATSPSPVLAGQSRVDNAAAAATPSDQPLLLTFSSKPGRESRVYKKPRIKLINKGDGSDNPNAYYTGAPHPPFQPSPVPDDGMTTTAEGSENGSAEPEKPYAEMSKSEKMSYSMKRRWAKGQMAGAVEKRKNTLAKKAEAKATAPPPDLTPKPLKPGKPKAGAPPPEWIAPFPAPGPLPPPVPSHGYTPAPVPGEVLPLPLPNPNFHQGFHQYGPLPPPPPPPHHGFQM</sequence>
<feature type="region of interest" description="Disordered" evidence="1">
    <location>
        <begin position="499"/>
        <end position="605"/>
    </location>
</feature>